<gene>
    <name evidence="3" type="ORF">K469DRAFT_696300</name>
</gene>
<evidence type="ECO:0000313" key="4">
    <source>
        <dbReference type="Proteomes" id="UP000800200"/>
    </source>
</evidence>
<sequence>MDAHCYVVREIPKLVETFYDENILRRKHFTTKTFYDEKRPFRVYHGSTNSTRAMHDPRAVVNTSNLRDVWDINTESKFAMVEPNVSMDKLVKETLKYGLIPPVVPAFPGTTVGRTFAGTAAGSSSFKYGIFDQADPENDFVGGLVYGSEAATFGVIAVSRKAASITYQECRFSGPRDPWFYLHVHAAGSVTESVPMTEYLLRYDRGLSAWDVSVSSMHWPEHFIIQELVVPLESVFKVLYFLEDNLKIYPLRLCPIR</sequence>
<evidence type="ECO:0000259" key="2">
    <source>
        <dbReference type="Pfam" id="PF01565"/>
    </source>
</evidence>
<dbReference type="InterPro" id="IPR016169">
    <property type="entry name" value="FAD-bd_PCMH_sub2"/>
</dbReference>
<name>A0A6A6DFJ0_9PEZI</name>
<keyword evidence="4" id="KW-1185">Reference proteome</keyword>
<evidence type="ECO:0000313" key="3">
    <source>
        <dbReference type="EMBL" id="KAF2177915.1"/>
    </source>
</evidence>
<accession>A0A6A6DFJ0</accession>
<dbReference type="AlphaFoldDB" id="A0A6A6DFJ0"/>
<dbReference type="InterPro" id="IPR040165">
    <property type="entry name" value="Diminuto-like"/>
</dbReference>
<dbReference type="PANTHER" id="PTHR10801:SF0">
    <property type="entry name" value="DELTA(24)-STEROL REDUCTASE"/>
    <property type="match status" value="1"/>
</dbReference>
<dbReference type="GO" id="GO:0008202">
    <property type="term" value="P:steroid metabolic process"/>
    <property type="evidence" value="ECO:0007669"/>
    <property type="project" value="TreeGrafter"/>
</dbReference>
<dbReference type="SUPFAM" id="SSF56176">
    <property type="entry name" value="FAD-binding/transporter-associated domain-like"/>
    <property type="match status" value="1"/>
</dbReference>
<feature type="domain" description="FAD linked oxidase N-terminal" evidence="2">
    <location>
        <begin position="34"/>
        <end position="131"/>
    </location>
</feature>
<proteinExistence type="predicted"/>
<dbReference type="GO" id="GO:0050660">
    <property type="term" value="F:flavin adenine dinucleotide binding"/>
    <property type="evidence" value="ECO:0007669"/>
    <property type="project" value="InterPro"/>
</dbReference>
<dbReference type="Gene3D" id="3.30.465.10">
    <property type="match status" value="1"/>
</dbReference>
<evidence type="ECO:0000256" key="1">
    <source>
        <dbReference type="ARBA" id="ARBA00023002"/>
    </source>
</evidence>
<keyword evidence="1" id="KW-0560">Oxidoreductase</keyword>
<dbReference type="PANTHER" id="PTHR10801">
    <property type="entry name" value="24-DEHYDROCHOLESTEROL REDUCTASE"/>
    <property type="match status" value="1"/>
</dbReference>
<dbReference type="GO" id="GO:0005737">
    <property type="term" value="C:cytoplasm"/>
    <property type="evidence" value="ECO:0007669"/>
    <property type="project" value="TreeGrafter"/>
</dbReference>
<dbReference type="GO" id="GO:0016020">
    <property type="term" value="C:membrane"/>
    <property type="evidence" value="ECO:0007669"/>
    <property type="project" value="TreeGrafter"/>
</dbReference>
<protein>
    <recommendedName>
        <fullName evidence="2">FAD linked oxidase N-terminal domain-containing protein</fullName>
    </recommendedName>
</protein>
<dbReference type="GO" id="GO:0000246">
    <property type="term" value="F:Delta24(24-1) sterol reductase activity"/>
    <property type="evidence" value="ECO:0007669"/>
    <property type="project" value="TreeGrafter"/>
</dbReference>
<dbReference type="Proteomes" id="UP000800200">
    <property type="component" value="Unassembled WGS sequence"/>
</dbReference>
<dbReference type="InterPro" id="IPR006094">
    <property type="entry name" value="Oxid_FAD_bind_N"/>
</dbReference>
<dbReference type="OrthoDB" id="3780024at2759"/>
<dbReference type="InterPro" id="IPR036318">
    <property type="entry name" value="FAD-bd_PCMH-like_sf"/>
</dbReference>
<dbReference type="Pfam" id="PF01565">
    <property type="entry name" value="FAD_binding_4"/>
    <property type="match status" value="1"/>
</dbReference>
<reference evidence="3" key="1">
    <citation type="journal article" date="2020" name="Stud. Mycol.">
        <title>101 Dothideomycetes genomes: a test case for predicting lifestyles and emergence of pathogens.</title>
        <authorList>
            <person name="Haridas S."/>
            <person name="Albert R."/>
            <person name="Binder M."/>
            <person name="Bloem J."/>
            <person name="Labutti K."/>
            <person name="Salamov A."/>
            <person name="Andreopoulos B."/>
            <person name="Baker S."/>
            <person name="Barry K."/>
            <person name="Bills G."/>
            <person name="Bluhm B."/>
            <person name="Cannon C."/>
            <person name="Castanera R."/>
            <person name="Culley D."/>
            <person name="Daum C."/>
            <person name="Ezra D."/>
            <person name="Gonzalez J."/>
            <person name="Henrissat B."/>
            <person name="Kuo A."/>
            <person name="Liang C."/>
            <person name="Lipzen A."/>
            <person name="Lutzoni F."/>
            <person name="Magnuson J."/>
            <person name="Mondo S."/>
            <person name="Nolan M."/>
            <person name="Ohm R."/>
            <person name="Pangilinan J."/>
            <person name="Park H.-J."/>
            <person name="Ramirez L."/>
            <person name="Alfaro M."/>
            <person name="Sun H."/>
            <person name="Tritt A."/>
            <person name="Yoshinaga Y."/>
            <person name="Zwiers L.-H."/>
            <person name="Turgeon B."/>
            <person name="Goodwin S."/>
            <person name="Spatafora J."/>
            <person name="Crous P."/>
            <person name="Grigoriev I."/>
        </authorList>
    </citation>
    <scope>NUCLEOTIDE SEQUENCE</scope>
    <source>
        <strain evidence="3">CBS 207.26</strain>
    </source>
</reference>
<dbReference type="EMBL" id="ML994681">
    <property type="protein sequence ID" value="KAF2177915.1"/>
    <property type="molecule type" value="Genomic_DNA"/>
</dbReference>
<organism evidence="3 4">
    <name type="scientific">Zopfia rhizophila CBS 207.26</name>
    <dbReference type="NCBI Taxonomy" id="1314779"/>
    <lineage>
        <taxon>Eukaryota</taxon>
        <taxon>Fungi</taxon>
        <taxon>Dikarya</taxon>
        <taxon>Ascomycota</taxon>
        <taxon>Pezizomycotina</taxon>
        <taxon>Dothideomycetes</taxon>
        <taxon>Dothideomycetes incertae sedis</taxon>
        <taxon>Zopfiaceae</taxon>
        <taxon>Zopfia</taxon>
    </lineage>
</organism>